<sequence length="423" mass="47646">MMSELHLFDAFGIELEYMIVDEETLDIAPRADDVLLALNRLNDSSITVPPTDFEQGAITWSNELARHVLELKTTDPAKRLSRVASDFENALSAIKSTLSGDGLRLLPTAMHPWMNPATQTQLWPHEYHEIYETYDRIFDCRSHGWANVQSVHLNLPFHGEEEFAKLHAAVRLLLPILPALAASSPIVDGRATGRRDSRLQYYIDHCRVIPSLTGPIIPEAVYDESTYESTIFAPIRRDILPHDPNQVMNHEFLNARGAIARFDRGSIEVRVMDVQEYPGADLAICGLVVCVAKLLVAETWTSLDRQKEMPTSSLRTLLDQIIVDGERTVITDLEFLQHFAIDEPKITAKDLWTILIERARDGDSSLDAVAAPLEVIRKHGTLATRILKTLDVRPGDPISPEALHDVYQELADCLSRWEPFYPS</sequence>
<comment type="caution">
    <text evidence="1">The sequence shown here is derived from an EMBL/GenBank/DDBJ whole genome shotgun (WGS) entry which is preliminary data.</text>
</comment>
<organism evidence="1 2">
    <name type="scientific">Neorhodopirellula pilleata</name>
    <dbReference type="NCBI Taxonomy" id="2714738"/>
    <lineage>
        <taxon>Bacteria</taxon>
        <taxon>Pseudomonadati</taxon>
        <taxon>Planctomycetota</taxon>
        <taxon>Planctomycetia</taxon>
        <taxon>Pirellulales</taxon>
        <taxon>Pirellulaceae</taxon>
        <taxon>Neorhodopirellula</taxon>
    </lineage>
</organism>
<dbReference type="Proteomes" id="UP000316213">
    <property type="component" value="Unassembled WGS sequence"/>
</dbReference>
<dbReference type="Pfam" id="PF04107">
    <property type="entry name" value="GCS2"/>
    <property type="match status" value="1"/>
</dbReference>
<keyword evidence="2" id="KW-1185">Reference proteome</keyword>
<dbReference type="GO" id="GO:0004357">
    <property type="term" value="F:glutamate-cysteine ligase activity"/>
    <property type="evidence" value="ECO:0007669"/>
    <property type="project" value="InterPro"/>
</dbReference>
<reference evidence="1 2" key="1">
    <citation type="submission" date="2019-02" db="EMBL/GenBank/DDBJ databases">
        <title>Deep-cultivation of Planctomycetes and their phenomic and genomic characterization uncovers novel biology.</title>
        <authorList>
            <person name="Wiegand S."/>
            <person name="Jogler M."/>
            <person name="Boedeker C."/>
            <person name="Pinto D."/>
            <person name="Vollmers J."/>
            <person name="Rivas-Marin E."/>
            <person name="Kohn T."/>
            <person name="Peeters S.H."/>
            <person name="Heuer A."/>
            <person name="Rast P."/>
            <person name="Oberbeckmann S."/>
            <person name="Bunk B."/>
            <person name="Jeske O."/>
            <person name="Meyerdierks A."/>
            <person name="Storesund J.E."/>
            <person name="Kallscheuer N."/>
            <person name="Luecker S."/>
            <person name="Lage O.M."/>
            <person name="Pohl T."/>
            <person name="Merkel B.J."/>
            <person name="Hornburger P."/>
            <person name="Mueller R.-W."/>
            <person name="Bruemmer F."/>
            <person name="Labrenz M."/>
            <person name="Spormann A.M."/>
            <person name="Op Den Camp H."/>
            <person name="Overmann J."/>
            <person name="Amann R."/>
            <person name="Jetten M.S.M."/>
            <person name="Mascher T."/>
            <person name="Medema M.H."/>
            <person name="Devos D.P."/>
            <person name="Kaster A.-K."/>
            <person name="Ovreas L."/>
            <person name="Rohde M."/>
            <person name="Galperin M.Y."/>
            <person name="Jogler C."/>
        </authorList>
    </citation>
    <scope>NUCLEOTIDE SEQUENCE [LARGE SCALE GENOMIC DNA]</scope>
    <source>
        <strain evidence="1 2">Pla100</strain>
    </source>
</reference>
<accession>A0A5C5ZQH0</accession>
<proteinExistence type="predicted"/>
<dbReference type="InterPro" id="IPR014746">
    <property type="entry name" value="Gln_synth/guanido_kin_cat_dom"/>
</dbReference>
<dbReference type="InterPro" id="IPR006336">
    <property type="entry name" value="GCS2"/>
</dbReference>
<evidence type="ECO:0000313" key="2">
    <source>
        <dbReference type="Proteomes" id="UP000316213"/>
    </source>
</evidence>
<keyword evidence="1" id="KW-0436">Ligase</keyword>
<dbReference type="SUPFAM" id="SSF55931">
    <property type="entry name" value="Glutamine synthetase/guanido kinase"/>
    <property type="match status" value="1"/>
</dbReference>
<name>A0A5C5ZQH0_9BACT</name>
<protein>
    <submittedName>
        <fullName evidence="1">Carboxylate-amine ligase YbdK</fullName>
    </submittedName>
</protein>
<gene>
    <name evidence="1" type="primary">ybdK_2</name>
    <name evidence="1" type="ORF">Pla100_56650</name>
</gene>
<dbReference type="EMBL" id="SJPM01000020">
    <property type="protein sequence ID" value="TWT89197.1"/>
    <property type="molecule type" value="Genomic_DNA"/>
</dbReference>
<dbReference type="GO" id="GO:0042398">
    <property type="term" value="P:modified amino acid biosynthetic process"/>
    <property type="evidence" value="ECO:0007669"/>
    <property type="project" value="InterPro"/>
</dbReference>
<dbReference type="InterPro" id="IPR050141">
    <property type="entry name" value="GCL_type2/YbdK_subfam"/>
</dbReference>
<dbReference type="Gene3D" id="3.30.590.20">
    <property type="match status" value="1"/>
</dbReference>
<dbReference type="AlphaFoldDB" id="A0A5C5ZQH0"/>
<dbReference type="PANTHER" id="PTHR36510:SF1">
    <property type="entry name" value="GLUTAMATE--CYSTEINE LIGASE 2-RELATED"/>
    <property type="match status" value="1"/>
</dbReference>
<dbReference type="RefSeq" id="WP_231603688.1">
    <property type="nucleotide sequence ID" value="NZ_SJPM01000020.1"/>
</dbReference>
<evidence type="ECO:0000313" key="1">
    <source>
        <dbReference type="EMBL" id="TWT89197.1"/>
    </source>
</evidence>
<dbReference type="PANTHER" id="PTHR36510">
    <property type="entry name" value="GLUTAMATE--CYSTEINE LIGASE 2-RELATED"/>
    <property type="match status" value="1"/>
</dbReference>